<name>A0A087U4H4_STEMI</name>
<feature type="non-terminal residue" evidence="2">
    <location>
        <position position="246"/>
    </location>
</feature>
<dbReference type="GO" id="GO:0030119">
    <property type="term" value="C:AP-type membrane coat adaptor complex"/>
    <property type="evidence" value="ECO:0007669"/>
    <property type="project" value="TreeGrafter"/>
</dbReference>
<sequence length="246" mass="28211">MKTSPHLTPYALSFLKAVKIECSERNFQNKIVAHIVEHILSMPMKQLKCNIEHYLVFLEFAAQESGSICKPRAVLRLLQIFLMKTDFKTENAWCLGNDILSVCRAFLKFHDVQIFYYDLAEVLCLVALKFDDADVKDRAKIYYSLLTSLSRFKVQTIFNLQASERDTKNPFISFVTGVDSNFQSASCIQKLTKPVLLLKRVKQSNENSLNDVMARSTSLPIANVYETYQQYLKTHHHAVSVPFALT</sequence>
<dbReference type="AlphaFoldDB" id="A0A087U4H4"/>
<dbReference type="GO" id="GO:0016197">
    <property type="term" value="P:endosomal transport"/>
    <property type="evidence" value="ECO:0007669"/>
    <property type="project" value="InterPro"/>
</dbReference>
<organism evidence="2 3">
    <name type="scientific">Stegodyphus mimosarum</name>
    <name type="common">African social velvet spider</name>
    <dbReference type="NCBI Taxonomy" id="407821"/>
    <lineage>
        <taxon>Eukaryota</taxon>
        <taxon>Metazoa</taxon>
        <taxon>Ecdysozoa</taxon>
        <taxon>Arthropoda</taxon>
        <taxon>Chelicerata</taxon>
        <taxon>Arachnida</taxon>
        <taxon>Araneae</taxon>
        <taxon>Araneomorphae</taxon>
        <taxon>Entelegynae</taxon>
        <taxon>Eresoidea</taxon>
        <taxon>Eresidae</taxon>
        <taxon>Stegodyphus</taxon>
    </lineage>
</organism>
<dbReference type="EMBL" id="KK118112">
    <property type="protein sequence ID" value="KFM72263.1"/>
    <property type="molecule type" value="Genomic_DNA"/>
</dbReference>
<accession>A0A087U4H4</accession>
<evidence type="ECO:0000313" key="2">
    <source>
        <dbReference type="EMBL" id="KFM72263.1"/>
    </source>
</evidence>
<dbReference type="InterPro" id="IPR048979">
    <property type="entry name" value="AP5B1_middle"/>
</dbReference>
<dbReference type="PANTHER" id="PTHR34033:SF1">
    <property type="entry name" value="AP-5 COMPLEX SUBUNIT BETA-1"/>
    <property type="match status" value="1"/>
</dbReference>
<dbReference type="PANTHER" id="PTHR34033">
    <property type="entry name" value="AP-5 COMPLEX SUBUNIT BETA-1"/>
    <property type="match status" value="1"/>
</dbReference>
<keyword evidence="3" id="KW-1185">Reference proteome</keyword>
<evidence type="ECO:0000259" key="1">
    <source>
        <dbReference type="Pfam" id="PF21588"/>
    </source>
</evidence>
<dbReference type="InterPro" id="IPR038741">
    <property type="entry name" value="AP5B1"/>
</dbReference>
<proteinExistence type="predicted"/>
<reference evidence="2 3" key="1">
    <citation type="submission" date="2013-11" db="EMBL/GenBank/DDBJ databases">
        <title>Genome sequencing of Stegodyphus mimosarum.</title>
        <authorList>
            <person name="Bechsgaard J."/>
        </authorList>
    </citation>
    <scope>NUCLEOTIDE SEQUENCE [LARGE SCALE GENOMIC DNA]</scope>
</reference>
<dbReference type="GO" id="GO:0005765">
    <property type="term" value="C:lysosomal membrane"/>
    <property type="evidence" value="ECO:0007669"/>
    <property type="project" value="TreeGrafter"/>
</dbReference>
<dbReference type="Proteomes" id="UP000054359">
    <property type="component" value="Unassembled WGS sequence"/>
</dbReference>
<gene>
    <name evidence="2" type="ORF">X975_13094</name>
</gene>
<dbReference type="Pfam" id="PF21588">
    <property type="entry name" value="AP5B1_middle"/>
    <property type="match status" value="1"/>
</dbReference>
<feature type="domain" description="AP5B1 middle" evidence="1">
    <location>
        <begin position="2"/>
        <end position="153"/>
    </location>
</feature>
<dbReference type="OrthoDB" id="646197at2759"/>
<evidence type="ECO:0000313" key="3">
    <source>
        <dbReference type="Proteomes" id="UP000054359"/>
    </source>
</evidence>
<protein>
    <recommendedName>
        <fullName evidence="1">AP5B1 middle domain-containing protein</fullName>
    </recommendedName>
</protein>